<name>A0A1Q9CT42_SYMMI</name>
<reference evidence="3 4" key="1">
    <citation type="submission" date="2016-02" db="EMBL/GenBank/DDBJ databases">
        <title>Genome analysis of coral dinoflagellate symbionts highlights evolutionary adaptations to a symbiotic lifestyle.</title>
        <authorList>
            <person name="Aranda M."/>
            <person name="Li Y."/>
            <person name="Liew Y.J."/>
            <person name="Baumgarten S."/>
            <person name="Simakov O."/>
            <person name="Wilson M."/>
            <person name="Piel J."/>
            <person name="Ashoor H."/>
            <person name="Bougouffa S."/>
            <person name="Bajic V.B."/>
            <person name="Ryu T."/>
            <person name="Ravasi T."/>
            <person name="Bayer T."/>
            <person name="Micklem G."/>
            <person name="Kim H."/>
            <person name="Bhak J."/>
            <person name="Lajeunesse T.C."/>
            <person name="Voolstra C.R."/>
        </authorList>
    </citation>
    <scope>NUCLEOTIDE SEQUENCE [LARGE SCALE GENOMIC DNA]</scope>
    <source>
        <strain evidence="3 4">CCMP2467</strain>
    </source>
</reference>
<dbReference type="InterPro" id="IPR013087">
    <property type="entry name" value="Znf_C2H2_type"/>
</dbReference>
<feature type="region of interest" description="Disordered" evidence="2">
    <location>
        <begin position="801"/>
        <end position="863"/>
    </location>
</feature>
<accession>A0A1Q9CT42</accession>
<keyword evidence="1" id="KW-0175">Coiled coil</keyword>
<feature type="compositionally biased region" description="Basic and acidic residues" evidence="2">
    <location>
        <begin position="15"/>
        <end position="25"/>
    </location>
</feature>
<dbReference type="PANTHER" id="PTHR19446">
    <property type="entry name" value="REVERSE TRANSCRIPTASES"/>
    <property type="match status" value="1"/>
</dbReference>
<organism evidence="3 4">
    <name type="scientific">Symbiodinium microadriaticum</name>
    <name type="common">Dinoflagellate</name>
    <name type="synonym">Zooxanthella microadriatica</name>
    <dbReference type="NCBI Taxonomy" id="2951"/>
    <lineage>
        <taxon>Eukaryota</taxon>
        <taxon>Sar</taxon>
        <taxon>Alveolata</taxon>
        <taxon>Dinophyceae</taxon>
        <taxon>Suessiales</taxon>
        <taxon>Symbiodiniaceae</taxon>
        <taxon>Symbiodinium</taxon>
    </lineage>
</organism>
<feature type="compositionally biased region" description="Low complexity" evidence="2">
    <location>
        <begin position="801"/>
        <end position="810"/>
    </location>
</feature>
<dbReference type="PROSITE" id="PS00028">
    <property type="entry name" value="ZINC_FINGER_C2H2_1"/>
    <property type="match status" value="1"/>
</dbReference>
<dbReference type="EMBL" id="LSRX01000937">
    <property type="protein sequence ID" value="OLP86083.1"/>
    <property type="molecule type" value="Genomic_DNA"/>
</dbReference>
<evidence type="ECO:0000313" key="3">
    <source>
        <dbReference type="EMBL" id="OLP86083.1"/>
    </source>
</evidence>
<comment type="caution">
    <text evidence="3">The sequence shown here is derived from an EMBL/GenBank/DDBJ whole genome shotgun (WGS) entry which is preliminary data.</text>
</comment>
<keyword evidence="4" id="KW-1185">Reference proteome</keyword>
<feature type="region of interest" description="Disordered" evidence="2">
    <location>
        <begin position="1"/>
        <end position="70"/>
    </location>
</feature>
<protein>
    <submittedName>
        <fullName evidence="3">Uncharacterized protein</fullName>
    </submittedName>
</protein>
<feature type="coiled-coil region" evidence="1">
    <location>
        <begin position="114"/>
        <end position="148"/>
    </location>
</feature>
<dbReference type="Proteomes" id="UP000186817">
    <property type="component" value="Unassembled WGS sequence"/>
</dbReference>
<evidence type="ECO:0000313" key="4">
    <source>
        <dbReference type="Proteomes" id="UP000186817"/>
    </source>
</evidence>
<feature type="region of interest" description="Disordered" evidence="2">
    <location>
        <begin position="217"/>
        <end position="299"/>
    </location>
</feature>
<dbReference type="OrthoDB" id="10276914at2759"/>
<feature type="compositionally biased region" description="Basic residues" evidence="2">
    <location>
        <begin position="838"/>
        <end position="847"/>
    </location>
</feature>
<sequence length="3025" mass="332324">MGGGRKKQQWQEWSGQRRDERDHKWQYWPGSWSRPQQEPTRYDQMPIAEAGSSSASGQDAGMEAWDASSSGTALMQAIQKTLTTGRKAEGKVRRLREEIARRDAQFQAYIKSLKAKYNNQKKLYTSDIQKLKQDLQQASDLSQAAAQQVIQLVAGEIQPEQPEEHVDDEGWNALVASADTAANPDGFMQAALLAAKAMQQAGLGAGTADRLTNQMPAPRVPPGLAGSLPGPTYAAPPARPTESGVPGEHPYQLSPSAGVMMPSTSPGAKLRAVAKDGQRRNVKARTPPPPGLAPGPSLGQKLADKREALLDQMSRGADVPAMPHGLPFDATGELRSAMAGPIMPAPPEARTFRCALAAAPTAPPGEEDRPPEGAPMPIPVVPLDSDESGFEELSGLLPPFFCSNPPLPAGFPEKEVLGRDKWQVGLLMLAAWVLPFFFTATFGTAKDDWVAAVQVRSEIQNHVQYTVPVATEDASFAIWVAAPGYQPQVLQFPIGVPCDIEDALEATERKLQSNKLPFCDRLIAVRPQPFHTCAAAILAPDWSSYAALSLICLDLRDMVPGGKGPVITAFVTRPTSVEELRREAGILGTRSAAIFVGTDPIPLQQDESIALASGCLVTFMSTDCCPNYANDLQYRLQFPRIWDVPAKFPKQATGQTALLLLHRSGRYLFKTRAANETPDEGLARFIGVNREEVTLHTPRDQTLAGLQYRGVDIKGVIAVDEVREAPFFVVFLDLRQIGEGVQFTILDRPYILLADLFRYIVKRPPPAWRVKVLGGRRRRNRIEIQGHETLVFGFEYMTIDSDASSSPFDPTTDDDDGDDEDEEEEDSSSDSDATTRSRSNRRTGRRGPRSDPSSDPSYQGGLESETYPFEGFKGWFGMPYPGPGGGRSTAGDFAVATYASTGTGCIQDTANACAIPAAILAVSDHVGDKWRLSPSALDCFSLRVVDNALSHHVRHVATCIGRQLCTSNSQERSRDLVEHLCRLYRLLVEPTRATVGADRALADLRWVTLEMGDDWPFSPGERDLLLPPVATEPTPALALGDEEVKEIAVAVFSPDYDAERLVVEVRFPAIPADILPILHRAREQGQADRFPHLVDAWPQPQGGVGMYVALPHWQPEAVIVLFNLGAVDGRLFAAQAPVYADRAVLCDIADLPEVADISVYAGVSDSPLEGEAMAHLVPGVTLTFLPGHTVLPVFETLASLLLDARNWSSTHVGEETGPAGVYCLVYGHRHRRFHADFDDPLHYRQQLATAIGARASPVHIAPAVPRVTDIAIDGVRCRTVIAVERVDPVARIPTQLVIIDCRAVLEGWFCRQATGGQLIHADLLAELSFSVPDGYDVAVSGVWREGAFLHVTDGSVIYADYVRRPAPMHEDPVDAGLDGAVIGPEAGLPFAQGIDNAPFQMEVQGQLPPLPRGVDTPNRLGADPQSVRIQVLVAVPSYLPELHEITVPVPCNVDMLTQDIAAMRRRADTRRFPNLIPVDPQPDRRFPVFVATPTWPHAQCTILVDSRLVDGRYFAINVPTTVDHGSLCTLADVPMDRPVRVICRDIPWALESRATITVSDGDLITVLPLLVEPPHRTRLSAMLQSSEEWTSDDDFVTTYDDSVWVVTDSEPVLYTTDRNRAPFFRTDLASALGIPATSFVICPTKPPIRDFQDKGRFVRSVILAVEQSTPEFAETAPPDPFVIDMRPIFLDLIAAYAPAEGYDVGDLLRRLAGFCPPGFHTAAFGGQRLQQLDSQPREILRGEVIVVEFLPDIVPTQDPHRLRGPCDEDWLDNDFAMLLSFRGATLKQCTAFADIQLWHEAPVWAEATALDVYTDGSASGNTAPLDVAPAGWAFTVWIRNVQSVSFTSNPVMSQDATGEVQAFWGQCNKDLARLPARLPLVILTDANSRLGSSVSLAVGSHAAETETVAGALFHEFVLRHHLCLPSTFEGQHVGDSWTWSSPRGIKHRIDYVAIPQEWQNFVQQSYTWEDFEAMQKRYDHIPACLHCRFQRHPRDGPGIDRAFKRQACRPNDLDPHLRRHRFHEVLSQRPLPSWETDIDAHFAAFVHRWTDAGRAVIDSPETRPRQAFLTAATMQLVWARKGLRSYIRQEEAELGRRMLLISFAGWQLYVTGQVATAHARARAAEWLRDMHVSIARAWSYLGQACTSLRAAVKQDRNRYLERLSRDVTLADVSRPKQLFQRVRKAFPKAAAARRTNFVALPAVELEDGMLAVTNEARAQRWREHFSEQESGRSVTAEEFQLVVAAKDRTRRQMPAHIDVNALPSLMSIEASILGLKRAKAAGPDGVTAELLKVAPSTAARHLLALHLKSVLAIQEPIEYKGGALVTLAKRAAAAFGCGKHRSILISSVTGKIFDKGLRNAVAPALLQVCPDLHGGVRPGIGVDTISLAVKSFQKLAATRGELPAIVFYDVRAAYYQVLRECLTGEDLDDRVLLRFFRRLGVPDSAFAELAAQLSRIATLPECGCTPHLVAMLGEVFTGTWFRMDRHEPLVATAAGVRPGDPLADVLFAVSFSAYVQSVQGALKAEGLETTLPPGRQRPPWEAPSEPVILGPASWADDFAALHTADKPDILVTRVVRATGVYLTHATANGIQLSFAVDKTAAVLPPKVCFAAGIGVRKGDDGPWLPITDAITGAVQSLPVVQAYKHLGAVVTCSHTVSPEIHYRFSQATWTLRPLRGVLFGNPSIPIVTRRHLLQSLVASKFTFGSSTIEFATLGNERLWAKLYTSLFRALQPRGAAQRKPHSYFVLQQAKACTPPLALAKARGGFLLRLIERDPDTLRHLLFLQWEASPAKSWLGQLVVDIRHVAMYCTGARTLTMAPCPIRALLDAIMDDRTWWRRQVQAAIRQCLADLDAWAQRSVSLAVSPAASPEEGPDRPYVCLFCEARFPLRKHLGVHYARRHGLAAPARLFMPTPTCTVCLRYFHTLPRVQRHLRGSRACLLRASELMSPMSLVDVKTAEAEDTSRAKKLRKGSWQLFSAAPPALAVFGPLQPTRPELRTYLGEDAPISLLADPPQDPNFLQWNSNRS</sequence>
<proteinExistence type="predicted"/>
<feature type="compositionally biased region" description="Acidic residues" evidence="2">
    <location>
        <begin position="811"/>
        <end position="829"/>
    </location>
</feature>
<gene>
    <name evidence="3" type="ORF">AK812_SmicGene32854</name>
</gene>
<evidence type="ECO:0000256" key="2">
    <source>
        <dbReference type="SAM" id="MobiDB-lite"/>
    </source>
</evidence>
<feature type="compositionally biased region" description="Low complexity" evidence="2">
    <location>
        <begin position="48"/>
        <end position="61"/>
    </location>
</feature>
<evidence type="ECO:0000256" key="1">
    <source>
        <dbReference type="SAM" id="Coils"/>
    </source>
</evidence>